<evidence type="ECO:0000256" key="7">
    <source>
        <dbReference type="HAMAP-Rule" id="MF_00201"/>
    </source>
</evidence>
<evidence type="ECO:0000256" key="5">
    <source>
        <dbReference type="ARBA" id="ARBA00023204"/>
    </source>
</evidence>
<dbReference type="InterPro" id="IPR012340">
    <property type="entry name" value="NA-bd_OB-fold"/>
</dbReference>
<dbReference type="NCBIfam" id="TIGR00613">
    <property type="entry name" value="reco"/>
    <property type="match status" value="1"/>
</dbReference>
<comment type="similarity">
    <text evidence="1 7">Belongs to the RecO family.</text>
</comment>
<dbReference type="Pfam" id="PF11967">
    <property type="entry name" value="RecO_N"/>
    <property type="match status" value="1"/>
</dbReference>
<evidence type="ECO:0000259" key="8">
    <source>
        <dbReference type="Pfam" id="PF11967"/>
    </source>
</evidence>
<evidence type="ECO:0000313" key="9">
    <source>
        <dbReference type="EMBL" id="GGB56394.1"/>
    </source>
</evidence>
<evidence type="ECO:0000313" key="10">
    <source>
        <dbReference type="Proteomes" id="UP000605148"/>
    </source>
</evidence>
<comment type="caution">
    <text evidence="9">The sequence shown here is derived from an EMBL/GenBank/DDBJ whole genome shotgun (WGS) entry which is preliminary data.</text>
</comment>
<evidence type="ECO:0000256" key="3">
    <source>
        <dbReference type="ARBA" id="ARBA00022763"/>
    </source>
</evidence>
<dbReference type="Gene3D" id="2.40.50.140">
    <property type="entry name" value="Nucleic acid-binding proteins"/>
    <property type="match status" value="1"/>
</dbReference>
<dbReference type="AlphaFoldDB" id="A0A916TM96"/>
<dbReference type="InterPro" id="IPR003717">
    <property type="entry name" value="RecO"/>
</dbReference>
<dbReference type="PANTHER" id="PTHR33991:SF1">
    <property type="entry name" value="DNA REPAIR PROTEIN RECO"/>
    <property type="match status" value="1"/>
</dbReference>
<keyword evidence="5 7" id="KW-0234">DNA repair</keyword>
<protein>
    <recommendedName>
        <fullName evidence="2 7">DNA repair protein RecO</fullName>
    </recommendedName>
    <alternativeName>
        <fullName evidence="6 7">Recombination protein O</fullName>
    </alternativeName>
</protein>
<dbReference type="GO" id="GO:0043590">
    <property type="term" value="C:bacterial nucleoid"/>
    <property type="evidence" value="ECO:0007669"/>
    <property type="project" value="TreeGrafter"/>
</dbReference>
<dbReference type="Pfam" id="PF02565">
    <property type="entry name" value="RecO_C"/>
    <property type="match status" value="1"/>
</dbReference>
<dbReference type="HAMAP" id="MF_00201">
    <property type="entry name" value="RecO"/>
    <property type="match status" value="1"/>
</dbReference>
<dbReference type="InterPro" id="IPR037278">
    <property type="entry name" value="ARFGAP/RecO"/>
</dbReference>
<evidence type="ECO:0000256" key="4">
    <source>
        <dbReference type="ARBA" id="ARBA00023172"/>
    </source>
</evidence>
<reference evidence="9" key="1">
    <citation type="journal article" date="2014" name="Int. J. Syst. Evol. Microbiol.">
        <title>Complete genome sequence of Corynebacterium casei LMG S-19264T (=DSM 44701T), isolated from a smear-ripened cheese.</title>
        <authorList>
            <consortium name="US DOE Joint Genome Institute (JGI-PGF)"/>
            <person name="Walter F."/>
            <person name="Albersmeier A."/>
            <person name="Kalinowski J."/>
            <person name="Ruckert C."/>
        </authorList>
    </citation>
    <scope>NUCLEOTIDE SEQUENCE</scope>
    <source>
        <strain evidence="9">CGMCC 1.12426</strain>
    </source>
</reference>
<dbReference type="InterPro" id="IPR022572">
    <property type="entry name" value="DNA_rep/recomb_RecO_N"/>
</dbReference>
<proteinExistence type="inferred from homology"/>
<dbReference type="SUPFAM" id="SSF50249">
    <property type="entry name" value="Nucleic acid-binding proteins"/>
    <property type="match status" value="1"/>
</dbReference>
<comment type="function">
    <text evidence="7">Involved in DNA repair and RecF pathway recombination.</text>
</comment>
<name>A0A916TM96_9HYPH</name>
<evidence type="ECO:0000256" key="1">
    <source>
        <dbReference type="ARBA" id="ARBA00007452"/>
    </source>
</evidence>
<organism evidence="9 10">
    <name type="scientific">Roseibium aquae</name>
    <dbReference type="NCBI Taxonomy" id="1323746"/>
    <lineage>
        <taxon>Bacteria</taxon>
        <taxon>Pseudomonadati</taxon>
        <taxon>Pseudomonadota</taxon>
        <taxon>Alphaproteobacteria</taxon>
        <taxon>Hyphomicrobiales</taxon>
        <taxon>Stappiaceae</taxon>
        <taxon>Roseibium</taxon>
    </lineage>
</organism>
<reference evidence="9" key="2">
    <citation type="submission" date="2020-09" db="EMBL/GenBank/DDBJ databases">
        <authorList>
            <person name="Sun Q."/>
            <person name="Zhou Y."/>
        </authorList>
    </citation>
    <scope>NUCLEOTIDE SEQUENCE</scope>
    <source>
        <strain evidence="9">CGMCC 1.12426</strain>
    </source>
</reference>
<evidence type="ECO:0000256" key="6">
    <source>
        <dbReference type="ARBA" id="ARBA00033409"/>
    </source>
</evidence>
<dbReference type="Gene3D" id="1.20.1440.120">
    <property type="entry name" value="Recombination protein O, C-terminal domain"/>
    <property type="match status" value="1"/>
</dbReference>
<evidence type="ECO:0000256" key="2">
    <source>
        <dbReference type="ARBA" id="ARBA00021310"/>
    </source>
</evidence>
<dbReference type="RefSeq" id="WP_150497200.1">
    <property type="nucleotide sequence ID" value="NZ_BMFA01000009.1"/>
</dbReference>
<dbReference type="OrthoDB" id="9804792at2"/>
<dbReference type="PANTHER" id="PTHR33991">
    <property type="entry name" value="DNA REPAIR PROTEIN RECO"/>
    <property type="match status" value="1"/>
</dbReference>
<dbReference type="InterPro" id="IPR042242">
    <property type="entry name" value="RecO_C"/>
</dbReference>
<dbReference type="GO" id="GO:0006302">
    <property type="term" value="P:double-strand break repair"/>
    <property type="evidence" value="ECO:0007669"/>
    <property type="project" value="TreeGrafter"/>
</dbReference>
<dbReference type="Proteomes" id="UP000605148">
    <property type="component" value="Unassembled WGS sequence"/>
</dbReference>
<sequence>MEWTGSGIVLSARAHGERDAVLEVLSENHGRHLGLVRGGRSPRKRAELQPGNELALTWRARLSGHLGIFTTDAIALRAGDLMSSALGLHGVQHLAALMRKFPERDPLPALYTGLGIVLDHLTCPENAGPLLIRFELEVLRELGIGLDLSRCAATGTIDDLAYVSPKSARAVCREAGRPYHDKLLALPSFLVEGQRQPGTEIPFQDLVDGFALTGFFLQRHMDGAQDPPAALDLRTSILASLEKEYRQSFPWNFPPG</sequence>
<dbReference type="SUPFAM" id="SSF57863">
    <property type="entry name" value="ArfGap/RecO-like zinc finger"/>
    <property type="match status" value="1"/>
</dbReference>
<feature type="domain" description="DNA replication/recombination mediator RecO N-terminal" evidence="8">
    <location>
        <begin position="1"/>
        <end position="71"/>
    </location>
</feature>
<gene>
    <name evidence="7 9" type="primary">recO</name>
    <name evidence="9" type="ORF">GCM10011316_30650</name>
</gene>
<dbReference type="GO" id="GO:0006310">
    <property type="term" value="P:DNA recombination"/>
    <property type="evidence" value="ECO:0007669"/>
    <property type="project" value="UniProtKB-UniRule"/>
</dbReference>
<accession>A0A916TM96</accession>
<keyword evidence="3 7" id="KW-0227">DNA damage</keyword>
<dbReference type="EMBL" id="BMFA01000009">
    <property type="protein sequence ID" value="GGB56394.1"/>
    <property type="molecule type" value="Genomic_DNA"/>
</dbReference>
<keyword evidence="4 7" id="KW-0233">DNA recombination</keyword>
<keyword evidence="10" id="KW-1185">Reference proteome</keyword>